<dbReference type="Proteomes" id="UP000283634">
    <property type="component" value="Unassembled WGS sequence"/>
</dbReference>
<protein>
    <submittedName>
        <fullName evidence="2">Solute carrier family 25 (Mitochondrial adenine nucleotide translocator), member 4/5/6/31</fullName>
    </submittedName>
</protein>
<keyword evidence="3" id="KW-1185">Reference proteome</keyword>
<evidence type="ECO:0000313" key="2">
    <source>
        <dbReference type="EMBL" id="RNE99173.1"/>
    </source>
</evidence>
<accession>A0A422N144</accession>
<reference evidence="2 3" key="1">
    <citation type="journal article" date="2018" name="BMC Genomics">
        <title>Genomic comparison of Trypanosoma conorhini and Trypanosoma rangeli to Trypanosoma cruzi strains of high and low virulence.</title>
        <authorList>
            <person name="Bradwell K.R."/>
            <person name="Koparde V.N."/>
            <person name="Matveyev A.V."/>
            <person name="Serrano M.G."/>
            <person name="Alves J.M."/>
            <person name="Parikh H."/>
            <person name="Huang B."/>
            <person name="Lee V."/>
            <person name="Espinosa-Alvarez O."/>
            <person name="Ortiz P.A."/>
            <person name="Costa-Martins A.G."/>
            <person name="Teixeira M.M."/>
            <person name="Buck G.A."/>
        </authorList>
    </citation>
    <scope>NUCLEOTIDE SEQUENCE [LARGE SCALE GENOMIC DNA]</scope>
    <source>
        <strain evidence="2 3">AM80</strain>
    </source>
</reference>
<evidence type="ECO:0000256" key="1">
    <source>
        <dbReference type="SAM" id="Phobius"/>
    </source>
</evidence>
<sequence>MLGLLLQYPFLPIKHQLHLRNQFTRGKPHTYRSCILEMRVRHGITKVFDGFFTSRPMLNAVPAALLMTLYDVCTRRYTEFLHPKLQMVHAEVDQPLFSVSGASYASYLPAYEFARKCGMQLRRSEGGGVEATPVAELTLKHPQLHPPMQNAHMPRFTLCAPFFCCYSWSLLVHFTCRCLLIFFFCVYPFFLSGVVR</sequence>
<gene>
    <name evidence="2" type="ORF">TraAM80_08340</name>
</gene>
<dbReference type="OrthoDB" id="276754at2759"/>
<keyword evidence="1" id="KW-0472">Membrane</keyword>
<keyword evidence="1" id="KW-0812">Transmembrane</keyword>
<keyword evidence="1" id="KW-1133">Transmembrane helix</keyword>
<name>A0A422N144_TRYRA</name>
<evidence type="ECO:0000313" key="3">
    <source>
        <dbReference type="Proteomes" id="UP000283634"/>
    </source>
</evidence>
<dbReference type="AlphaFoldDB" id="A0A422N144"/>
<feature type="transmembrane region" description="Helical" evidence="1">
    <location>
        <begin position="166"/>
        <end position="190"/>
    </location>
</feature>
<organism evidence="2 3">
    <name type="scientific">Trypanosoma rangeli</name>
    <dbReference type="NCBI Taxonomy" id="5698"/>
    <lineage>
        <taxon>Eukaryota</taxon>
        <taxon>Discoba</taxon>
        <taxon>Euglenozoa</taxon>
        <taxon>Kinetoplastea</taxon>
        <taxon>Metakinetoplastina</taxon>
        <taxon>Trypanosomatida</taxon>
        <taxon>Trypanosomatidae</taxon>
        <taxon>Trypanosoma</taxon>
        <taxon>Herpetosoma</taxon>
    </lineage>
</organism>
<dbReference type="EMBL" id="MKGL01000405">
    <property type="protein sequence ID" value="RNE99173.1"/>
    <property type="molecule type" value="Genomic_DNA"/>
</dbReference>
<proteinExistence type="predicted"/>
<dbReference type="GeneID" id="40332273"/>
<dbReference type="VEuPathDB" id="TriTrypDB:TRSC58_05792"/>
<comment type="caution">
    <text evidence="2">The sequence shown here is derived from an EMBL/GenBank/DDBJ whole genome shotgun (WGS) entry which is preliminary data.</text>
</comment>
<dbReference type="RefSeq" id="XP_029235048.1">
    <property type="nucleotide sequence ID" value="XM_029385092.1"/>
</dbReference>